<evidence type="ECO:0008006" key="4">
    <source>
        <dbReference type="Google" id="ProtNLM"/>
    </source>
</evidence>
<protein>
    <recommendedName>
        <fullName evidence="4">Outer membrane protein beta-barrel domain-containing protein</fullName>
    </recommendedName>
</protein>
<accession>A0ABT6Y9C6</accession>
<gene>
    <name evidence="2" type="ORF">QM524_10935</name>
</gene>
<sequence length="247" mass="27651">MFASCLLFVCTVPLVAQDTLEGQVQTVQLSTTETKVSTEHFPNISNDSESNRPTGSLPSYHIPTERKRIQMLVKAEYNTYGYKTYRVADNEKMFQKSALSNMSLGAGVLWEPKGFNRKLGVEIDAAFASYEELAQMNAGFLPAKNVTALSFALLPQYVFYQNETETVALFIQAGPTFEKVISDSTPMKTYVYYDDIFGYKVSLGTRFGRLFTTVNFSQNDSGRTSWSNFVKARITKVGLSLGYNLSK</sequence>
<evidence type="ECO:0000256" key="1">
    <source>
        <dbReference type="SAM" id="MobiDB-lite"/>
    </source>
</evidence>
<name>A0ABT6Y9C6_9BACT</name>
<evidence type="ECO:0000313" key="3">
    <source>
        <dbReference type="Proteomes" id="UP001236507"/>
    </source>
</evidence>
<feature type="region of interest" description="Disordered" evidence="1">
    <location>
        <begin position="35"/>
        <end position="60"/>
    </location>
</feature>
<dbReference type="RefSeq" id="WP_283344609.1">
    <property type="nucleotide sequence ID" value="NZ_JASHIF010000009.1"/>
</dbReference>
<keyword evidence="3" id="KW-1185">Reference proteome</keyword>
<dbReference type="Proteomes" id="UP001236507">
    <property type="component" value="Unassembled WGS sequence"/>
</dbReference>
<evidence type="ECO:0000313" key="2">
    <source>
        <dbReference type="EMBL" id="MDI9859723.1"/>
    </source>
</evidence>
<proteinExistence type="predicted"/>
<feature type="compositionally biased region" description="Polar residues" evidence="1">
    <location>
        <begin position="43"/>
        <end position="57"/>
    </location>
</feature>
<dbReference type="EMBL" id="JASHIF010000009">
    <property type="protein sequence ID" value="MDI9859723.1"/>
    <property type="molecule type" value="Genomic_DNA"/>
</dbReference>
<comment type="caution">
    <text evidence="2">The sequence shown here is derived from an EMBL/GenBank/DDBJ whole genome shotgun (WGS) entry which is preliminary data.</text>
</comment>
<reference evidence="2 3" key="1">
    <citation type="submission" date="2023-05" db="EMBL/GenBank/DDBJ databases">
        <title>Novel species of genus Flectobacillus isolated from stream in China.</title>
        <authorList>
            <person name="Lu H."/>
        </authorList>
    </citation>
    <scope>NUCLEOTIDE SEQUENCE [LARGE SCALE GENOMIC DNA]</scope>
    <source>
        <strain evidence="2 3">KCTC 42575</strain>
    </source>
</reference>
<organism evidence="2 3">
    <name type="scientific">Flectobacillus roseus</name>
    <dbReference type="NCBI Taxonomy" id="502259"/>
    <lineage>
        <taxon>Bacteria</taxon>
        <taxon>Pseudomonadati</taxon>
        <taxon>Bacteroidota</taxon>
        <taxon>Cytophagia</taxon>
        <taxon>Cytophagales</taxon>
        <taxon>Flectobacillaceae</taxon>
        <taxon>Flectobacillus</taxon>
    </lineage>
</organism>